<evidence type="ECO:0000313" key="1">
    <source>
        <dbReference type="EMBL" id="DAF42756.1"/>
    </source>
</evidence>
<protein>
    <submittedName>
        <fullName evidence="1">Uncharacterized protein</fullName>
    </submittedName>
</protein>
<name>A0A8S5RVG8_9CAUD</name>
<accession>A0A8S5RVG8</accession>
<proteinExistence type="predicted"/>
<reference evidence="1" key="1">
    <citation type="journal article" date="2021" name="Proc. Natl. Acad. Sci. U.S.A.">
        <title>A Catalog of Tens of Thousands of Viruses from Human Metagenomes Reveals Hidden Associations with Chronic Diseases.</title>
        <authorList>
            <person name="Tisza M.J."/>
            <person name="Buck C.B."/>
        </authorList>
    </citation>
    <scope>NUCLEOTIDE SEQUENCE</scope>
    <source>
        <strain evidence="1">CtHip2</strain>
    </source>
</reference>
<sequence>MKKKQPNLNYRKELLKNYITKLTNNRVVLIDNDVVRASDLTYSICQNRTKVDLGEVKLTVSPYSYNKTKVYSSVFLQLFKKGEEVWRHRTQLYANQYYLNFVSELNRVQIEKFIKALAPIIDKIDKEVAKIEAEENQAEQDERNSITRRLKRNITTKVDFDKLNLRELKQLDNLIKKMKK</sequence>
<dbReference type="EMBL" id="BK032497">
    <property type="protein sequence ID" value="DAF42756.1"/>
    <property type="molecule type" value="Genomic_DNA"/>
</dbReference>
<organism evidence="1">
    <name type="scientific">Siphoviridae sp. ctHip2</name>
    <dbReference type="NCBI Taxonomy" id="2827830"/>
    <lineage>
        <taxon>Viruses</taxon>
        <taxon>Duplodnaviria</taxon>
        <taxon>Heunggongvirae</taxon>
        <taxon>Uroviricota</taxon>
        <taxon>Caudoviricetes</taxon>
    </lineage>
</organism>